<accession>A0ABV7H3A6</accession>
<dbReference type="EMBL" id="JBHRTI010000003">
    <property type="protein sequence ID" value="MFC3146735.1"/>
    <property type="molecule type" value="Genomic_DNA"/>
</dbReference>
<protein>
    <submittedName>
        <fullName evidence="1">Uncharacterized protein</fullName>
    </submittedName>
</protein>
<evidence type="ECO:0000313" key="2">
    <source>
        <dbReference type="Proteomes" id="UP001595556"/>
    </source>
</evidence>
<keyword evidence="2" id="KW-1185">Reference proteome</keyword>
<dbReference type="Proteomes" id="UP001595556">
    <property type="component" value="Unassembled WGS sequence"/>
</dbReference>
<sequence length="61" mass="7134">MKWLMFAVALFGLLMFVSASLRGWKYMKPVAPERKRGYMPKRELEFPAMAPVEVLDNDRGR</sequence>
<proteinExistence type="predicted"/>
<reference evidence="2" key="1">
    <citation type="journal article" date="2019" name="Int. J. Syst. Evol. Microbiol.">
        <title>The Global Catalogue of Microorganisms (GCM) 10K type strain sequencing project: providing services to taxonomists for standard genome sequencing and annotation.</title>
        <authorList>
            <consortium name="The Broad Institute Genomics Platform"/>
            <consortium name="The Broad Institute Genome Sequencing Center for Infectious Disease"/>
            <person name="Wu L."/>
            <person name="Ma J."/>
        </authorList>
    </citation>
    <scope>NUCLEOTIDE SEQUENCE [LARGE SCALE GENOMIC DNA]</scope>
    <source>
        <strain evidence="2">KCTC 52168</strain>
    </source>
</reference>
<evidence type="ECO:0000313" key="1">
    <source>
        <dbReference type="EMBL" id="MFC3146735.1"/>
    </source>
</evidence>
<organism evidence="1 2">
    <name type="scientific">Piscinibacterium candidicorallinum</name>
    <dbReference type="NCBI Taxonomy" id="1793872"/>
    <lineage>
        <taxon>Bacteria</taxon>
        <taxon>Pseudomonadati</taxon>
        <taxon>Pseudomonadota</taxon>
        <taxon>Betaproteobacteria</taxon>
        <taxon>Burkholderiales</taxon>
        <taxon>Piscinibacterium</taxon>
    </lineage>
</organism>
<dbReference type="RefSeq" id="WP_377301188.1">
    <property type="nucleotide sequence ID" value="NZ_CP180191.1"/>
</dbReference>
<name>A0ABV7H3A6_9BURK</name>
<gene>
    <name evidence="1" type="ORF">ACFOEN_03660</name>
</gene>
<comment type="caution">
    <text evidence="1">The sequence shown here is derived from an EMBL/GenBank/DDBJ whole genome shotgun (WGS) entry which is preliminary data.</text>
</comment>